<dbReference type="EMBL" id="LAZR01010456">
    <property type="protein sequence ID" value="KKM66845.1"/>
    <property type="molecule type" value="Genomic_DNA"/>
</dbReference>
<proteinExistence type="predicted"/>
<protein>
    <recommendedName>
        <fullName evidence="2">Terminase small subunit</fullName>
    </recommendedName>
</protein>
<organism evidence="1">
    <name type="scientific">marine sediment metagenome</name>
    <dbReference type="NCBI Taxonomy" id="412755"/>
    <lineage>
        <taxon>unclassified sequences</taxon>
        <taxon>metagenomes</taxon>
        <taxon>ecological metagenomes</taxon>
    </lineage>
</organism>
<dbReference type="AlphaFoldDB" id="A0A0F9LR56"/>
<comment type="caution">
    <text evidence="1">The sequence shown here is derived from an EMBL/GenBank/DDBJ whole genome shotgun (WGS) entry which is preliminary data.</text>
</comment>
<accession>A0A0F9LR56</accession>
<name>A0A0F9LR56_9ZZZZ</name>
<sequence>MSNVLTPKQENYAQDLFTGMYQRDAYIKNYTTNSSNMAVIDANASRLANNEKIIARITELREAAKSVKIANVQERQERLSIFLREDNYTKFGRSRQSNIQAADVLNKMDKIYETAPTLVSNTTTNIIVMDKETKDLISGVKDRTIKFIEGEVIDE</sequence>
<evidence type="ECO:0008006" key="2">
    <source>
        <dbReference type="Google" id="ProtNLM"/>
    </source>
</evidence>
<dbReference type="Gene3D" id="1.10.10.1400">
    <property type="entry name" value="Terminase, small subunit, N-terminal DNA-binding domain, HTH motif"/>
    <property type="match status" value="1"/>
</dbReference>
<dbReference type="InterPro" id="IPR038713">
    <property type="entry name" value="Terminase_Gp1_N_sf"/>
</dbReference>
<reference evidence="1" key="1">
    <citation type="journal article" date="2015" name="Nature">
        <title>Complex archaea that bridge the gap between prokaryotes and eukaryotes.</title>
        <authorList>
            <person name="Spang A."/>
            <person name="Saw J.H."/>
            <person name="Jorgensen S.L."/>
            <person name="Zaremba-Niedzwiedzka K."/>
            <person name="Martijn J."/>
            <person name="Lind A.E."/>
            <person name="van Eijk R."/>
            <person name="Schleper C."/>
            <person name="Guy L."/>
            <person name="Ettema T.J."/>
        </authorList>
    </citation>
    <scope>NUCLEOTIDE SEQUENCE</scope>
</reference>
<evidence type="ECO:0000313" key="1">
    <source>
        <dbReference type="EMBL" id="KKM66845.1"/>
    </source>
</evidence>
<gene>
    <name evidence="1" type="ORF">LCGC14_1477130</name>
</gene>